<dbReference type="OrthoDB" id="9802248at2"/>
<dbReference type="InterPro" id="IPR001279">
    <property type="entry name" value="Metallo-B-lactamas"/>
</dbReference>
<dbReference type="AlphaFoldDB" id="A0A498D565"/>
<feature type="domain" description="Metallo-beta-lactamase" evidence="1">
    <location>
        <begin position="20"/>
        <end position="212"/>
    </location>
</feature>
<dbReference type="RefSeq" id="WP_121523512.1">
    <property type="nucleotide sequence ID" value="NZ_RCHR01000004.1"/>
</dbReference>
<evidence type="ECO:0000259" key="1">
    <source>
        <dbReference type="SMART" id="SM00849"/>
    </source>
</evidence>
<dbReference type="Proteomes" id="UP000270219">
    <property type="component" value="Unassembled WGS sequence"/>
</dbReference>
<dbReference type="Pfam" id="PF00753">
    <property type="entry name" value="Lactamase_B"/>
    <property type="match status" value="1"/>
</dbReference>
<gene>
    <name evidence="2" type="ORF">D8M04_12600</name>
</gene>
<organism evidence="2 3">
    <name type="scientific">Oceanobacillus piezotolerans</name>
    <dbReference type="NCBI Taxonomy" id="2448030"/>
    <lineage>
        <taxon>Bacteria</taxon>
        <taxon>Bacillati</taxon>
        <taxon>Bacillota</taxon>
        <taxon>Bacilli</taxon>
        <taxon>Bacillales</taxon>
        <taxon>Bacillaceae</taxon>
        <taxon>Oceanobacillus</taxon>
    </lineage>
</organism>
<proteinExistence type="predicted"/>
<dbReference type="InterPro" id="IPR050855">
    <property type="entry name" value="NDM-1-like"/>
</dbReference>
<dbReference type="CDD" id="cd07721">
    <property type="entry name" value="yflN-like_MBL-fold"/>
    <property type="match status" value="1"/>
</dbReference>
<name>A0A498D565_9BACI</name>
<sequence length="244" mass="26376">MKITKEGNLYQLTFFPGIFPVNCYLLEESSGLTLIDAALPSGFKGIMKAIKQIGKPLTNIVLTHAHGDHVGALDDLKQAFPDVPVSISVRDSRLLLGDKTLDSQEAQLPIKGGIPKNVKTKPDYLLQEGERIGSLQVIATPGHTPGSVSFFNLHSKQIIAGDALQTKGRMAVCGQIVPSFPFPAFGTWNKELAIESVKKILDLKPSLLAIGHGKMIDNPVSSMQVAIKQAEGNMNKKEGRKNVI</sequence>
<dbReference type="EMBL" id="RCHR01000004">
    <property type="protein sequence ID" value="RLL43753.1"/>
    <property type="molecule type" value="Genomic_DNA"/>
</dbReference>
<dbReference type="SMART" id="SM00849">
    <property type="entry name" value="Lactamase_B"/>
    <property type="match status" value="1"/>
</dbReference>
<dbReference type="PANTHER" id="PTHR42951:SF9">
    <property type="entry name" value="METAL-DEPENDENT HYDROLASE"/>
    <property type="match status" value="1"/>
</dbReference>
<protein>
    <submittedName>
        <fullName evidence="2">MBL fold metallo-hydrolase</fullName>
    </submittedName>
</protein>
<dbReference type="GO" id="GO:0016787">
    <property type="term" value="F:hydrolase activity"/>
    <property type="evidence" value="ECO:0007669"/>
    <property type="project" value="UniProtKB-KW"/>
</dbReference>
<dbReference type="SUPFAM" id="SSF56281">
    <property type="entry name" value="Metallo-hydrolase/oxidoreductase"/>
    <property type="match status" value="1"/>
</dbReference>
<accession>A0A498D565</accession>
<reference evidence="2 3" key="1">
    <citation type="submission" date="2018-10" db="EMBL/GenBank/DDBJ databases">
        <title>Oceanobacillus sp. YLB-02 draft genome.</title>
        <authorList>
            <person name="Yu L."/>
        </authorList>
    </citation>
    <scope>NUCLEOTIDE SEQUENCE [LARGE SCALE GENOMIC DNA]</scope>
    <source>
        <strain evidence="2 3">YLB-02</strain>
    </source>
</reference>
<keyword evidence="2" id="KW-0378">Hydrolase</keyword>
<comment type="caution">
    <text evidence="2">The sequence shown here is derived from an EMBL/GenBank/DDBJ whole genome shotgun (WGS) entry which is preliminary data.</text>
</comment>
<evidence type="ECO:0000313" key="2">
    <source>
        <dbReference type="EMBL" id="RLL43753.1"/>
    </source>
</evidence>
<evidence type="ECO:0000313" key="3">
    <source>
        <dbReference type="Proteomes" id="UP000270219"/>
    </source>
</evidence>
<dbReference type="PANTHER" id="PTHR42951">
    <property type="entry name" value="METALLO-BETA-LACTAMASE DOMAIN-CONTAINING"/>
    <property type="match status" value="1"/>
</dbReference>
<keyword evidence="3" id="KW-1185">Reference proteome</keyword>
<dbReference type="InterPro" id="IPR036866">
    <property type="entry name" value="RibonucZ/Hydroxyglut_hydro"/>
</dbReference>
<dbReference type="Gene3D" id="3.60.15.10">
    <property type="entry name" value="Ribonuclease Z/Hydroxyacylglutathione hydrolase-like"/>
    <property type="match status" value="1"/>
</dbReference>